<dbReference type="Proteomes" id="UP001596378">
    <property type="component" value="Unassembled WGS sequence"/>
</dbReference>
<keyword evidence="2" id="KW-1185">Reference proteome</keyword>
<sequence>MSQTELFPHWDTVQRVAPILYMDRLEPFKPIRVGVTVFEATAPSPSFDRTVGVDPQRVRLAIEYAIYWDYDIQHLYELEHVWIYVGHDDRIVGCEGSFHGRYLVGLLRDRSNVTEDGRVKLYSQPGKHAMSPLEEVFRLLPNVETCCMEEAGKEGLLEPDMFRGEFKRGQRDDELSERHLRTFAFRPSFDYVPHEWTTPDIFVPWSALRREIPERMRALLASLDSNL</sequence>
<protein>
    <submittedName>
        <fullName evidence="1">Uncharacterized protein</fullName>
    </submittedName>
</protein>
<accession>A0ABW2FAA7</accession>
<dbReference type="EMBL" id="JBHTAI010000005">
    <property type="protein sequence ID" value="MFC7148783.1"/>
    <property type="molecule type" value="Genomic_DNA"/>
</dbReference>
<reference evidence="2" key="1">
    <citation type="journal article" date="2019" name="Int. J. Syst. Evol. Microbiol.">
        <title>The Global Catalogue of Microorganisms (GCM) 10K type strain sequencing project: providing services to taxonomists for standard genome sequencing and annotation.</title>
        <authorList>
            <consortium name="The Broad Institute Genomics Platform"/>
            <consortium name="The Broad Institute Genome Sequencing Center for Infectious Disease"/>
            <person name="Wu L."/>
            <person name="Ma J."/>
        </authorList>
    </citation>
    <scope>NUCLEOTIDE SEQUENCE [LARGE SCALE GENOMIC DNA]</scope>
    <source>
        <strain evidence="2">KCTC 12907</strain>
    </source>
</reference>
<name>A0ABW2FAA7_9BACL</name>
<proteinExistence type="predicted"/>
<gene>
    <name evidence="1" type="ORF">ACFQMJ_09620</name>
</gene>
<organism evidence="1 2">
    <name type="scientific">Cohnella cellulosilytica</name>
    <dbReference type="NCBI Taxonomy" id="986710"/>
    <lineage>
        <taxon>Bacteria</taxon>
        <taxon>Bacillati</taxon>
        <taxon>Bacillota</taxon>
        <taxon>Bacilli</taxon>
        <taxon>Bacillales</taxon>
        <taxon>Paenibacillaceae</taxon>
        <taxon>Cohnella</taxon>
    </lineage>
</organism>
<comment type="caution">
    <text evidence="1">The sequence shown here is derived from an EMBL/GenBank/DDBJ whole genome shotgun (WGS) entry which is preliminary data.</text>
</comment>
<evidence type="ECO:0000313" key="1">
    <source>
        <dbReference type="EMBL" id="MFC7148783.1"/>
    </source>
</evidence>
<dbReference type="RefSeq" id="WP_378052604.1">
    <property type="nucleotide sequence ID" value="NZ_JBHMDN010000055.1"/>
</dbReference>
<evidence type="ECO:0000313" key="2">
    <source>
        <dbReference type="Proteomes" id="UP001596378"/>
    </source>
</evidence>